<protein>
    <submittedName>
        <fullName evidence="1">Uncharacterized protein</fullName>
    </submittedName>
</protein>
<keyword evidence="2" id="KW-1185">Reference proteome</keyword>
<organism evidence="1 2">
    <name type="scientific">Prorocentrum cordatum</name>
    <dbReference type="NCBI Taxonomy" id="2364126"/>
    <lineage>
        <taxon>Eukaryota</taxon>
        <taxon>Sar</taxon>
        <taxon>Alveolata</taxon>
        <taxon>Dinophyceae</taxon>
        <taxon>Prorocentrales</taxon>
        <taxon>Prorocentraceae</taxon>
        <taxon>Prorocentrum</taxon>
    </lineage>
</organism>
<evidence type="ECO:0000313" key="1">
    <source>
        <dbReference type="EMBL" id="CAK0802457.1"/>
    </source>
</evidence>
<reference evidence="1" key="1">
    <citation type="submission" date="2023-10" db="EMBL/GenBank/DDBJ databases">
        <authorList>
            <person name="Chen Y."/>
            <person name="Shah S."/>
            <person name="Dougan E. K."/>
            <person name="Thang M."/>
            <person name="Chan C."/>
        </authorList>
    </citation>
    <scope>NUCLEOTIDE SEQUENCE [LARGE SCALE GENOMIC DNA]</scope>
</reference>
<gene>
    <name evidence="1" type="ORF">PCOR1329_LOCUS9978</name>
</gene>
<accession>A0ABN9Q9F9</accession>
<feature type="non-terminal residue" evidence="1">
    <location>
        <position position="330"/>
    </location>
</feature>
<dbReference type="Proteomes" id="UP001189429">
    <property type="component" value="Unassembled WGS sequence"/>
</dbReference>
<comment type="caution">
    <text evidence="1">The sequence shown here is derived from an EMBL/GenBank/DDBJ whole genome shotgun (WGS) entry which is preliminary data.</text>
</comment>
<dbReference type="EMBL" id="CAUYUJ010002807">
    <property type="protein sequence ID" value="CAK0802457.1"/>
    <property type="molecule type" value="Genomic_DNA"/>
</dbReference>
<sequence>MLDSYTKGVRKLFNSTDAPTSVKCRVVLGNDFRAHCYGTDMVERLNSLYTARHPARAPGRNSVNAEREHFLDQLASELASVPVALATEQKFFEGAVVVHRPNPNMLPGAVETSRDDDGNTGKLGLSTYMLAKNRHLAQAKETAKEFKRMFKYCDQDVYLDAYRDWQHGQSAAPREDVKPYELVRGGGSRASPFTPDELCNYIIQNGWPKDSAMYDVDLAERRAKRDFSTQFSEVDVVDPWGVSRSPRNADRPRSRVPAAFDVVEKGLFNFLASVGAGKGEGDASDVMVVISGKAVSGGGTKRYASLITDVTFSPRVFDVTLNEFERQADE</sequence>
<proteinExistence type="predicted"/>
<name>A0ABN9Q9F9_9DINO</name>
<evidence type="ECO:0000313" key="2">
    <source>
        <dbReference type="Proteomes" id="UP001189429"/>
    </source>
</evidence>